<dbReference type="VEuPathDB" id="ToxoDB:cyc_09030"/>
<organism evidence="2 3">
    <name type="scientific">Cyclospora cayetanensis</name>
    <dbReference type="NCBI Taxonomy" id="88456"/>
    <lineage>
        <taxon>Eukaryota</taxon>
        <taxon>Sar</taxon>
        <taxon>Alveolata</taxon>
        <taxon>Apicomplexa</taxon>
        <taxon>Conoidasida</taxon>
        <taxon>Coccidia</taxon>
        <taxon>Eucoccidiorida</taxon>
        <taxon>Eimeriorina</taxon>
        <taxon>Eimeriidae</taxon>
        <taxon>Cyclospora</taxon>
    </lineage>
</organism>
<feature type="region of interest" description="Disordered" evidence="1">
    <location>
        <begin position="108"/>
        <end position="127"/>
    </location>
</feature>
<dbReference type="EMBL" id="JROU02002150">
    <property type="protein sequence ID" value="OEH74051.1"/>
    <property type="molecule type" value="Genomic_DNA"/>
</dbReference>
<sequence>MTALGMRKYSEARRPVGDVSCFVTPKRRKTGALKGYAYWKEKPFPRCPPFFISGIVECVDASIQRKKPSQQRQQQKTREKELQTGGCLCASNTSQGVEAGETTPFPLGIPPRAFFPSQSHTSRHPSRGVVTAAFQPSSLKALQPRSSSLATAALQPCNSILATASLRQHLCNSILATASLQQQPCDSSLLQQQHPCNSSLATAAPLQQHPSNSILATAAFCNSSALSTAAFCSSILATTASLQQQHPCNNSILATAASLQPREGE</sequence>
<evidence type="ECO:0000313" key="2">
    <source>
        <dbReference type="EMBL" id="OEH74051.1"/>
    </source>
</evidence>
<evidence type="ECO:0000256" key="1">
    <source>
        <dbReference type="SAM" id="MobiDB-lite"/>
    </source>
</evidence>
<dbReference type="InParanoid" id="A0A1D3CS76"/>
<proteinExistence type="predicted"/>
<protein>
    <submittedName>
        <fullName evidence="2">Uncharacterized protein</fullName>
    </submittedName>
</protein>
<reference evidence="2 3" key="1">
    <citation type="journal article" date="2016" name="BMC Genomics">
        <title>Comparative genomics reveals Cyclospora cayetanensis possesses coccidia-like metabolism and invasion components but unique surface antigens.</title>
        <authorList>
            <person name="Liu S."/>
            <person name="Wang L."/>
            <person name="Zheng H."/>
            <person name="Xu Z."/>
            <person name="Roellig D.M."/>
            <person name="Li N."/>
            <person name="Frace M.A."/>
            <person name="Tang K."/>
            <person name="Arrowood M.J."/>
            <person name="Moss D.M."/>
            <person name="Zhang L."/>
            <person name="Feng Y."/>
            <person name="Xiao L."/>
        </authorList>
    </citation>
    <scope>NUCLEOTIDE SEQUENCE [LARGE SCALE GENOMIC DNA]</scope>
    <source>
        <strain evidence="2 3">CHN_HEN01</strain>
    </source>
</reference>
<accession>A0A1D3CS76</accession>
<name>A0A1D3CS76_9EIME</name>
<gene>
    <name evidence="2" type="ORF">cyc_09030</name>
</gene>
<evidence type="ECO:0000313" key="3">
    <source>
        <dbReference type="Proteomes" id="UP000095192"/>
    </source>
</evidence>
<comment type="caution">
    <text evidence="2">The sequence shown here is derived from an EMBL/GenBank/DDBJ whole genome shotgun (WGS) entry which is preliminary data.</text>
</comment>
<dbReference type="AlphaFoldDB" id="A0A1D3CS76"/>
<keyword evidence="3" id="KW-1185">Reference proteome</keyword>
<dbReference type="Proteomes" id="UP000095192">
    <property type="component" value="Unassembled WGS sequence"/>
</dbReference>